<dbReference type="PRINTS" id="PR00032">
    <property type="entry name" value="HTHARAC"/>
</dbReference>
<dbReference type="EMBL" id="BPNN01000057">
    <property type="protein sequence ID" value="GJA64660.1"/>
    <property type="molecule type" value="Genomic_DNA"/>
</dbReference>
<dbReference type="GO" id="GO:0043565">
    <property type="term" value="F:sequence-specific DNA binding"/>
    <property type="evidence" value="ECO:0007669"/>
    <property type="project" value="InterPro"/>
</dbReference>
<dbReference type="InterPro" id="IPR009057">
    <property type="entry name" value="Homeodomain-like_sf"/>
</dbReference>
<dbReference type="PROSITE" id="PS00041">
    <property type="entry name" value="HTH_ARAC_FAMILY_1"/>
    <property type="match status" value="1"/>
</dbReference>
<evidence type="ECO:0000256" key="3">
    <source>
        <dbReference type="ARBA" id="ARBA00023163"/>
    </source>
</evidence>
<dbReference type="SMART" id="SM00871">
    <property type="entry name" value="AraC_E_bind"/>
    <property type="match status" value="1"/>
</dbReference>
<dbReference type="InterPro" id="IPR018060">
    <property type="entry name" value="HTH_AraC"/>
</dbReference>
<dbReference type="PANTHER" id="PTHR47504:SF5">
    <property type="entry name" value="RIGHT ORIGIN-BINDING PROTEIN"/>
    <property type="match status" value="1"/>
</dbReference>
<dbReference type="PROSITE" id="PS01124">
    <property type="entry name" value="HTH_ARAC_FAMILY_2"/>
    <property type="match status" value="1"/>
</dbReference>
<keyword evidence="3" id="KW-0804">Transcription</keyword>
<dbReference type="AlphaFoldDB" id="A0AA37CZB8"/>
<evidence type="ECO:0000259" key="4">
    <source>
        <dbReference type="PROSITE" id="PS01124"/>
    </source>
</evidence>
<sequence>MALPGQSALCWRGLKRIMTPTSPHPLREPTPEARTHLTRIERVLDYIHANLDQPLSLEALARQSCWSRWQLQRVFLHETGQTVAHYVRELKLSMAAEALLSTRLRVLDVALDHGFGSEVSFSRAFKQQFGCSPLAYRKRALRLGLRTPLVRAAVPRSASPNLVQVRIESLPAFTLLGVRGTIRGLFDASPDFQQTVPAIWRALRETGALGLSREWLGVVDVSGAGERLPYWAGVATTAPTPPGLSSLNVPAQEYAVLTHKGPIAQLGESLHWFILHWLPESAYRGLDGFELERYAPGFDGQQPDATMEYWLPVAPR</sequence>
<dbReference type="SUPFAM" id="SSF46689">
    <property type="entry name" value="Homeodomain-like"/>
    <property type="match status" value="2"/>
</dbReference>
<evidence type="ECO:0000313" key="6">
    <source>
        <dbReference type="Proteomes" id="UP000886934"/>
    </source>
</evidence>
<keyword evidence="2" id="KW-0238">DNA-binding</keyword>
<dbReference type="Pfam" id="PF06445">
    <property type="entry name" value="GyrI-like"/>
    <property type="match status" value="1"/>
</dbReference>
<dbReference type="SUPFAM" id="SSF55136">
    <property type="entry name" value="Probable bacterial effector-binding domain"/>
    <property type="match status" value="1"/>
</dbReference>
<evidence type="ECO:0000256" key="1">
    <source>
        <dbReference type="ARBA" id="ARBA00023015"/>
    </source>
</evidence>
<dbReference type="Gene3D" id="3.20.80.10">
    <property type="entry name" value="Regulatory factor, effector binding domain"/>
    <property type="match status" value="1"/>
</dbReference>
<evidence type="ECO:0000256" key="2">
    <source>
        <dbReference type="ARBA" id="ARBA00023125"/>
    </source>
</evidence>
<dbReference type="Pfam" id="PF12833">
    <property type="entry name" value="HTH_18"/>
    <property type="match status" value="1"/>
</dbReference>
<dbReference type="InterPro" id="IPR050959">
    <property type="entry name" value="MarA-like"/>
</dbReference>
<name>A0AA37CZB8_AERCA</name>
<dbReference type="PANTHER" id="PTHR47504">
    <property type="entry name" value="RIGHT ORIGIN-BINDING PROTEIN"/>
    <property type="match status" value="1"/>
</dbReference>
<comment type="caution">
    <text evidence="5">The sequence shown here is derived from an EMBL/GenBank/DDBJ whole genome shotgun (WGS) entry which is preliminary data.</text>
</comment>
<dbReference type="InterPro" id="IPR029442">
    <property type="entry name" value="GyrI-like"/>
</dbReference>
<dbReference type="InterPro" id="IPR020449">
    <property type="entry name" value="Tscrpt_reg_AraC-type_HTH"/>
</dbReference>
<dbReference type="Proteomes" id="UP000886934">
    <property type="component" value="Unassembled WGS sequence"/>
</dbReference>
<dbReference type="SMART" id="SM00342">
    <property type="entry name" value="HTH_ARAC"/>
    <property type="match status" value="1"/>
</dbReference>
<dbReference type="InterPro" id="IPR011256">
    <property type="entry name" value="Reg_factor_effector_dom_sf"/>
</dbReference>
<protein>
    <submittedName>
        <fullName evidence="5">AraC family transcriptional regulator</fullName>
    </submittedName>
</protein>
<keyword evidence="1" id="KW-0805">Transcription regulation</keyword>
<proteinExistence type="predicted"/>
<evidence type="ECO:0000313" key="5">
    <source>
        <dbReference type="EMBL" id="GJA64660.1"/>
    </source>
</evidence>
<accession>A0AA37CZB8</accession>
<gene>
    <name evidence="5" type="ORF">KAM351_32710</name>
</gene>
<dbReference type="Gene3D" id="1.10.10.60">
    <property type="entry name" value="Homeodomain-like"/>
    <property type="match status" value="2"/>
</dbReference>
<dbReference type="GO" id="GO:0003700">
    <property type="term" value="F:DNA-binding transcription factor activity"/>
    <property type="evidence" value="ECO:0007669"/>
    <property type="project" value="InterPro"/>
</dbReference>
<feature type="domain" description="HTH araC/xylS-type" evidence="4">
    <location>
        <begin position="41"/>
        <end position="139"/>
    </location>
</feature>
<dbReference type="InterPro" id="IPR018062">
    <property type="entry name" value="HTH_AraC-typ_CS"/>
</dbReference>
<dbReference type="InterPro" id="IPR010499">
    <property type="entry name" value="AraC_E-bd"/>
</dbReference>
<organism evidence="5 6">
    <name type="scientific">Aeromonas caviae</name>
    <name type="common">Aeromonas punctata</name>
    <dbReference type="NCBI Taxonomy" id="648"/>
    <lineage>
        <taxon>Bacteria</taxon>
        <taxon>Pseudomonadati</taxon>
        <taxon>Pseudomonadota</taxon>
        <taxon>Gammaproteobacteria</taxon>
        <taxon>Aeromonadales</taxon>
        <taxon>Aeromonadaceae</taxon>
        <taxon>Aeromonas</taxon>
    </lineage>
</organism>
<reference evidence="5" key="1">
    <citation type="submission" date="2021-07" db="EMBL/GenBank/DDBJ databases">
        <title>Draft genome sequence of carbapenem-resistant Aeromonas spp. in Japan.</title>
        <authorList>
            <person name="Maehana S."/>
            <person name="Suzuki M."/>
            <person name="Kitasato H."/>
        </authorList>
    </citation>
    <scope>NUCLEOTIDE SEQUENCE</scope>
    <source>
        <strain evidence="5">KAM351</strain>
    </source>
</reference>